<sequence length="278" mass="30430">MDNPLSPGSSASHARAARAELPAGIDPRRPGAAGWARTGVPSWLWWQLLLPLAAFAAANFVLLQLGGDRWIAGHLYLWEGGHWALKDNLVTSTLIHQGGKRLSAFAWLGVVACALVAWRRPAWRSWRTPLLYLALAVLLSTSIVAWMKSWTHVDCPWDLVGFGGTRSYHDLLAALPAHAALGRCFPAGHASAGYAWLALFFFLGETRPQWRWKGFAAAFGAGMVFGIAQQLRGAHFVSHDLWTLLICWLMAVLLHRVMFARRTPVQAASAAAPASRTP</sequence>
<feature type="transmembrane region" description="Helical" evidence="1">
    <location>
        <begin position="43"/>
        <end position="65"/>
    </location>
</feature>
<feature type="transmembrane region" description="Helical" evidence="1">
    <location>
        <begin position="210"/>
        <end position="229"/>
    </location>
</feature>
<evidence type="ECO:0000259" key="2">
    <source>
        <dbReference type="Pfam" id="PF01569"/>
    </source>
</evidence>
<name>A0ABV7USA9_9GAMM</name>
<keyword evidence="4" id="KW-1185">Reference proteome</keyword>
<feature type="transmembrane region" description="Helical" evidence="1">
    <location>
        <begin position="180"/>
        <end position="203"/>
    </location>
</feature>
<dbReference type="SUPFAM" id="SSF48317">
    <property type="entry name" value="Acid phosphatase/Vanadium-dependent haloperoxidase"/>
    <property type="match status" value="1"/>
</dbReference>
<evidence type="ECO:0000313" key="3">
    <source>
        <dbReference type="EMBL" id="MFC3659867.1"/>
    </source>
</evidence>
<dbReference type="EMBL" id="JBHRYF010000003">
    <property type="protein sequence ID" value="MFC3659867.1"/>
    <property type="molecule type" value="Genomic_DNA"/>
</dbReference>
<dbReference type="Pfam" id="PF01569">
    <property type="entry name" value="PAP2"/>
    <property type="match status" value="1"/>
</dbReference>
<dbReference type="Proteomes" id="UP001595724">
    <property type="component" value="Unassembled WGS sequence"/>
</dbReference>
<reference evidence="4" key="1">
    <citation type="journal article" date="2019" name="Int. J. Syst. Evol. Microbiol.">
        <title>The Global Catalogue of Microorganisms (GCM) 10K type strain sequencing project: providing services to taxonomists for standard genome sequencing and annotation.</title>
        <authorList>
            <consortium name="The Broad Institute Genomics Platform"/>
            <consortium name="The Broad Institute Genome Sequencing Center for Infectious Disease"/>
            <person name="Wu L."/>
            <person name="Ma J."/>
        </authorList>
    </citation>
    <scope>NUCLEOTIDE SEQUENCE [LARGE SCALE GENOMIC DNA]</scope>
    <source>
        <strain evidence="4">KCTC 42211</strain>
    </source>
</reference>
<feature type="transmembrane region" description="Helical" evidence="1">
    <location>
        <begin position="241"/>
        <end position="259"/>
    </location>
</feature>
<feature type="domain" description="Phosphatidic acid phosphatase type 2/haloperoxidase" evidence="2">
    <location>
        <begin position="130"/>
        <end position="261"/>
    </location>
</feature>
<proteinExistence type="predicted"/>
<dbReference type="RefSeq" id="WP_386708279.1">
    <property type="nucleotide sequence ID" value="NZ_JBHRYF010000003.1"/>
</dbReference>
<keyword evidence="1" id="KW-1133">Transmembrane helix</keyword>
<keyword evidence="1" id="KW-0812">Transmembrane</keyword>
<dbReference type="CDD" id="cd03396">
    <property type="entry name" value="PAP2_like_6"/>
    <property type="match status" value="1"/>
</dbReference>
<accession>A0ABV7USA9</accession>
<evidence type="ECO:0000313" key="4">
    <source>
        <dbReference type="Proteomes" id="UP001595724"/>
    </source>
</evidence>
<feature type="transmembrane region" description="Helical" evidence="1">
    <location>
        <begin position="130"/>
        <end position="147"/>
    </location>
</feature>
<gene>
    <name evidence="3" type="ORF">ACFOM9_07230</name>
</gene>
<evidence type="ECO:0000256" key="1">
    <source>
        <dbReference type="SAM" id="Phobius"/>
    </source>
</evidence>
<dbReference type="InterPro" id="IPR036938">
    <property type="entry name" value="PAP2/HPO_sf"/>
</dbReference>
<protein>
    <submittedName>
        <fullName evidence="3">Phosphatase PAP2 family protein</fullName>
    </submittedName>
</protein>
<organism evidence="3 4">
    <name type="scientific">Luteimonas notoginsengisoli</name>
    <dbReference type="NCBI Taxonomy" id="1578200"/>
    <lineage>
        <taxon>Bacteria</taxon>
        <taxon>Pseudomonadati</taxon>
        <taxon>Pseudomonadota</taxon>
        <taxon>Gammaproteobacteria</taxon>
        <taxon>Lysobacterales</taxon>
        <taxon>Lysobacteraceae</taxon>
        <taxon>Luteimonas</taxon>
    </lineage>
</organism>
<dbReference type="InterPro" id="IPR000326">
    <property type="entry name" value="PAP2/HPO"/>
</dbReference>
<keyword evidence="1" id="KW-0472">Membrane</keyword>
<comment type="caution">
    <text evidence="3">The sequence shown here is derived from an EMBL/GenBank/DDBJ whole genome shotgun (WGS) entry which is preliminary data.</text>
</comment>